<sequence>MDVERKRKLAAMAAALEIAAEDDDYDDQCGFLRRKRSVWVKPWLTRKSLGMQNQLYQELLASDPEEYKRLLRLSCEQFDQLLALIQPSIGRQDTVMRSSVPAKTRLQVTLRFLASGDGGVWQTTPLQQAIEKKKAGIPTSVQVGAPPGMSMPAVLVGDDAFPLSENLMKPYAGHPQPLNRCIFNYSVYAGEQSNQVPQDTFFPVQPVRGSRLKVAASTLRDRLCDYFNGDGSVPWQADKAFADVSKYQQAATH</sequence>
<comment type="caution">
    <text evidence="1">The sequence shown here is derived from an EMBL/GenBank/DDBJ whole genome shotgun (WGS) entry which is preliminary data.</text>
</comment>
<organism evidence="1 2">
    <name type="scientific">Hyalomma asiaticum</name>
    <name type="common">Tick</name>
    <dbReference type="NCBI Taxonomy" id="266040"/>
    <lineage>
        <taxon>Eukaryota</taxon>
        <taxon>Metazoa</taxon>
        <taxon>Ecdysozoa</taxon>
        <taxon>Arthropoda</taxon>
        <taxon>Chelicerata</taxon>
        <taxon>Arachnida</taxon>
        <taxon>Acari</taxon>
        <taxon>Parasitiformes</taxon>
        <taxon>Ixodida</taxon>
        <taxon>Ixodoidea</taxon>
        <taxon>Ixodidae</taxon>
        <taxon>Hyalomminae</taxon>
        <taxon>Hyalomma</taxon>
    </lineage>
</organism>
<protein>
    <submittedName>
        <fullName evidence="1">Uncharacterized protein</fullName>
    </submittedName>
</protein>
<evidence type="ECO:0000313" key="1">
    <source>
        <dbReference type="EMBL" id="KAH6933265.1"/>
    </source>
</evidence>
<accession>A0ACB7SEY7</accession>
<name>A0ACB7SEY7_HYAAI</name>
<gene>
    <name evidence="1" type="ORF">HPB50_013919</name>
</gene>
<evidence type="ECO:0000313" key="2">
    <source>
        <dbReference type="Proteomes" id="UP000821845"/>
    </source>
</evidence>
<reference evidence="1" key="1">
    <citation type="submission" date="2020-05" db="EMBL/GenBank/DDBJ databases">
        <title>Large-scale comparative analyses of tick genomes elucidate their genetic diversity and vector capacities.</title>
        <authorList>
            <person name="Jia N."/>
            <person name="Wang J."/>
            <person name="Shi W."/>
            <person name="Du L."/>
            <person name="Sun Y."/>
            <person name="Zhan W."/>
            <person name="Jiang J."/>
            <person name="Wang Q."/>
            <person name="Zhang B."/>
            <person name="Ji P."/>
            <person name="Sakyi L.B."/>
            <person name="Cui X."/>
            <person name="Yuan T."/>
            <person name="Jiang B."/>
            <person name="Yang W."/>
            <person name="Lam T.T.-Y."/>
            <person name="Chang Q."/>
            <person name="Ding S."/>
            <person name="Wang X."/>
            <person name="Zhu J."/>
            <person name="Ruan X."/>
            <person name="Zhao L."/>
            <person name="Wei J."/>
            <person name="Que T."/>
            <person name="Du C."/>
            <person name="Cheng J."/>
            <person name="Dai P."/>
            <person name="Han X."/>
            <person name="Huang E."/>
            <person name="Gao Y."/>
            <person name="Liu J."/>
            <person name="Shao H."/>
            <person name="Ye R."/>
            <person name="Li L."/>
            <person name="Wei W."/>
            <person name="Wang X."/>
            <person name="Wang C."/>
            <person name="Yang T."/>
            <person name="Huo Q."/>
            <person name="Li W."/>
            <person name="Guo W."/>
            <person name="Chen H."/>
            <person name="Zhou L."/>
            <person name="Ni X."/>
            <person name="Tian J."/>
            <person name="Zhou Y."/>
            <person name="Sheng Y."/>
            <person name="Liu T."/>
            <person name="Pan Y."/>
            <person name="Xia L."/>
            <person name="Li J."/>
            <person name="Zhao F."/>
            <person name="Cao W."/>
        </authorList>
    </citation>
    <scope>NUCLEOTIDE SEQUENCE</scope>
    <source>
        <strain evidence="1">Hyas-2018</strain>
    </source>
</reference>
<proteinExistence type="predicted"/>
<keyword evidence="2" id="KW-1185">Reference proteome</keyword>
<dbReference type="Proteomes" id="UP000821845">
    <property type="component" value="Chromosome 4"/>
</dbReference>
<dbReference type="EMBL" id="CM023484">
    <property type="protein sequence ID" value="KAH6933265.1"/>
    <property type="molecule type" value="Genomic_DNA"/>
</dbReference>